<accession>A0A1D8TXV2</accession>
<evidence type="ECO:0000313" key="5">
    <source>
        <dbReference type="Proteomes" id="UP000177870"/>
    </source>
</evidence>
<dbReference type="KEGG" id="mpro:BJP34_26210"/>
<sequence length="442" mass="47095">MNAIASTLEPIVGNSNIYTWENLDPSWQERIKPAIAPDTLPKAIVYPRTPEQLAQIIGLAHSQHYHLLPCGNGSKLGWGSIGKDIDVVVSTKQLNQIIDHAVGDLTVTVEAGVKLAELQAILSKTGQFLALNPAYPQEATIGGIIATADSGSLSQRYGGVRDMLLGISFVRSDGQIAKAGGRVVKNVAGYDLMKLFTGSYGTLGIITQATFRLYPIPEASASMVLTGEMDGIASAVTTVLASALTPTALDLLSPKLVTELGIGQDMGLMVRFQSVADSVKEQCARIQSVAEQLGLRNSFYSNGDDTSLWESLANSIGKSGQASTIVCKIGVLPTAAAKTLNTLEKLGGLGVIHVRSGLGKVWFESQAVSLDVIKTMRSYCDSEQGFLTVLEAPITLKQELDIWGYQGNGLEVMGEIKRKFDPENVLSPGRFVGGIYYFLGSG</sequence>
<evidence type="ECO:0000256" key="1">
    <source>
        <dbReference type="ARBA" id="ARBA00022630"/>
    </source>
</evidence>
<dbReference type="Pfam" id="PF01565">
    <property type="entry name" value="FAD_binding_4"/>
    <property type="match status" value="1"/>
</dbReference>
<dbReference type="InterPro" id="IPR016166">
    <property type="entry name" value="FAD-bd_PCMH"/>
</dbReference>
<dbReference type="EMBL" id="CP017599">
    <property type="protein sequence ID" value="AOX02468.1"/>
    <property type="molecule type" value="Genomic_DNA"/>
</dbReference>
<keyword evidence="1" id="KW-0285">Flavoprotein</keyword>
<dbReference type="SUPFAM" id="SSF55103">
    <property type="entry name" value="FAD-linked oxidases, C-terminal domain"/>
    <property type="match status" value="1"/>
</dbReference>
<dbReference type="OrthoDB" id="9767256at2"/>
<name>A0A1D8TXV2_9CYAN</name>
<reference evidence="5" key="1">
    <citation type="submission" date="2016-10" db="EMBL/GenBank/DDBJ databases">
        <title>Comparative genomics uncovers the prolific and rare metabolic potential of the cyanobacterial genus Moorea.</title>
        <authorList>
            <person name="Leao T."/>
            <person name="Castelao G."/>
            <person name="Korobeynikov A."/>
            <person name="Monroe E.A."/>
            <person name="Podell S."/>
            <person name="Glukhov E."/>
            <person name="Allen E."/>
            <person name="Gerwick W.H."/>
            <person name="Gerwick L."/>
        </authorList>
    </citation>
    <scope>NUCLEOTIDE SEQUENCE [LARGE SCALE GENOMIC DNA]</scope>
    <source>
        <strain evidence="5">PAL-8-15-08-1</strain>
    </source>
</reference>
<evidence type="ECO:0000313" key="4">
    <source>
        <dbReference type="EMBL" id="AOX02468.1"/>
    </source>
</evidence>
<dbReference type="RefSeq" id="WP_070394875.1">
    <property type="nucleotide sequence ID" value="NZ_CP017599.1"/>
</dbReference>
<dbReference type="Gene3D" id="3.30.465.10">
    <property type="match status" value="1"/>
</dbReference>
<dbReference type="PANTHER" id="PTHR11748:SF103">
    <property type="entry name" value="GLYCOLATE OXIDASE SUBUNIT GLCE"/>
    <property type="match status" value="1"/>
</dbReference>
<keyword evidence="2" id="KW-0274">FAD</keyword>
<organism evidence="4 5">
    <name type="scientific">Moorena producens PAL-8-15-08-1</name>
    <dbReference type="NCBI Taxonomy" id="1458985"/>
    <lineage>
        <taxon>Bacteria</taxon>
        <taxon>Bacillati</taxon>
        <taxon>Cyanobacteriota</taxon>
        <taxon>Cyanophyceae</taxon>
        <taxon>Coleofasciculales</taxon>
        <taxon>Coleofasciculaceae</taxon>
        <taxon>Moorena</taxon>
    </lineage>
</organism>
<gene>
    <name evidence="4" type="ORF">BJP34_26210</name>
</gene>
<dbReference type="STRING" id="1458985.BJP34_26210"/>
<feature type="domain" description="FAD-binding PCMH-type" evidence="3">
    <location>
        <begin position="37"/>
        <end position="216"/>
    </location>
</feature>
<dbReference type="InterPro" id="IPR036318">
    <property type="entry name" value="FAD-bd_PCMH-like_sf"/>
</dbReference>
<dbReference type="PROSITE" id="PS51387">
    <property type="entry name" value="FAD_PCMH"/>
    <property type="match status" value="1"/>
</dbReference>
<dbReference type="InterPro" id="IPR016169">
    <property type="entry name" value="FAD-bd_PCMH_sub2"/>
</dbReference>
<dbReference type="AlphaFoldDB" id="A0A1D8TXV2"/>
<evidence type="ECO:0000259" key="3">
    <source>
        <dbReference type="PROSITE" id="PS51387"/>
    </source>
</evidence>
<evidence type="ECO:0000256" key="2">
    <source>
        <dbReference type="ARBA" id="ARBA00022827"/>
    </source>
</evidence>
<protein>
    <submittedName>
        <fullName evidence="4">FAD-binding oxidoreductase</fullName>
    </submittedName>
</protein>
<proteinExistence type="predicted"/>
<dbReference type="InterPro" id="IPR006094">
    <property type="entry name" value="Oxid_FAD_bind_N"/>
</dbReference>
<dbReference type="PANTHER" id="PTHR11748">
    <property type="entry name" value="D-LACTATE DEHYDROGENASE"/>
    <property type="match status" value="1"/>
</dbReference>
<dbReference type="Proteomes" id="UP000177870">
    <property type="component" value="Chromosome"/>
</dbReference>
<dbReference type="GO" id="GO:0071949">
    <property type="term" value="F:FAD binding"/>
    <property type="evidence" value="ECO:0007669"/>
    <property type="project" value="InterPro"/>
</dbReference>
<dbReference type="GO" id="GO:0003824">
    <property type="term" value="F:catalytic activity"/>
    <property type="evidence" value="ECO:0007669"/>
    <property type="project" value="InterPro"/>
</dbReference>
<dbReference type="InterPro" id="IPR016164">
    <property type="entry name" value="FAD-linked_Oxase-like_C"/>
</dbReference>
<dbReference type="SUPFAM" id="SSF56176">
    <property type="entry name" value="FAD-binding/transporter-associated domain-like"/>
    <property type="match status" value="1"/>
</dbReference>